<dbReference type="Pfam" id="PF24993">
    <property type="entry name" value="GNC1_N"/>
    <property type="match status" value="1"/>
</dbReference>
<dbReference type="GO" id="GO:0006417">
    <property type="term" value="P:regulation of translation"/>
    <property type="evidence" value="ECO:0007669"/>
    <property type="project" value="TreeGrafter"/>
</dbReference>
<dbReference type="Proteomes" id="UP000655225">
    <property type="component" value="Unassembled WGS sequence"/>
</dbReference>
<evidence type="ECO:0000256" key="2">
    <source>
        <dbReference type="ARBA" id="ARBA00022737"/>
    </source>
</evidence>
<dbReference type="AlphaFoldDB" id="A0A834YRX5"/>
<evidence type="ECO:0000256" key="1">
    <source>
        <dbReference type="ARBA" id="ARBA00007366"/>
    </source>
</evidence>
<accession>A0A834YRX5</accession>
<comment type="similarity">
    <text evidence="1">Belongs to the GCN1 family.</text>
</comment>
<dbReference type="InterPro" id="IPR056810">
    <property type="entry name" value="GNC1-like_N"/>
</dbReference>
<dbReference type="InterPro" id="IPR011989">
    <property type="entry name" value="ARM-like"/>
</dbReference>
<dbReference type="GO" id="GO:0034198">
    <property type="term" value="P:cellular response to amino acid starvation"/>
    <property type="evidence" value="ECO:0007669"/>
    <property type="project" value="TreeGrafter"/>
</dbReference>
<dbReference type="GO" id="GO:0019887">
    <property type="term" value="F:protein kinase regulator activity"/>
    <property type="evidence" value="ECO:0007669"/>
    <property type="project" value="TreeGrafter"/>
</dbReference>
<keyword evidence="5" id="KW-1185">Reference proteome</keyword>
<evidence type="ECO:0000313" key="4">
    <source>
        <dbReference type="EMBL" id="KAF8392096.1"/>
    </source>
</evidence>
<dbReference type="PANTHER" id="PTHR23346">
    <property type="entry name" value="TRANSLATIONAL ACTIVATOR GCN1-RELATED"/>
    <property type="match status" value="1"/>
</dbReference>
<dbReference type="OrthoDB" id="5148094at2759"/>
<evidence type="ECO:0000313" key="5">
    <source>
        <dbReference type="Proteomes" id="UP000655225"/>
    </source>
</evidence>
<name>A0A834YRX5_TETSI</name>
<dbReference type="PANTHER" id="PTHR23346:SF7">
    <property type="entry name" value="STALLED RIBOSOME SENSOR GCN1"/>
    <property type="match status" value="1"/>
</dbReference>
<dbReference type="SUPFAM" id="SSF48371">
    <property type="entry name" value="ARM repeat"/>
    <property type="match status" value="1"/>
</dbReference>
<keyword evidence="2" id="KW-0677">Repeat</keyword>
<dbReference type="EMBL" id="JABCRI010000016">
    <property type="protein sequence ID" value="KAF8392096.1"/>
    <property type="molecule type" value="Genomic_DNA"/>
</dbReference>
<dbReference type="Gene3D" id="1.25.10.10">
    <property type="entry name" value="Leucine-rich Repeat Variant"/>
    <property type="match status" value="1"/>
</dbReference>
<organism evidence="4 5">
    <name type="scientific">Tetracentron sinense</name>
    <name type="common">Spur-leaf</name>
    <dbReference type="NCBI Taxonomy" id="13715"/>
    <lineage>
        <taxon>Eukaryota</taxon>
        <taxon>Viridiplantae</taxon>
        <taxon>Streptophyta</taxon>
        <taxon>Embryophyta</taxon>
        <taxon>Tracheophyta</taxon>
        <taxon>Spermatophyta</taxon>
        <taxon>Magnoliopsida</taxon>
        <taxon>Trochodendrales</taxon>
        <taxon>Trochodendraceae</taxon>
        <taxon>Tetracentron</taxon>
    </lineage>
</organism>
<evidence type="ECO:0000259" key="3">
    <source>
        <dbReference type="Pfam" id="PF24993"/>
    </source>
</evidence>
<protein>
    <recommendedName>
        <fullName evidence="3">Stalled ribosome sensor GCN1-like N-terminal domain-containing protein</fullName>
    </recommendedName>
</protein>
<dbReference type="InterPro" id="IPR016024">
    <property type="entry name" value="ARM-type_fold"/>
</dbReference>
<dbReference type="GO" id="GO:0005829">
    <property type="term" value="C:cytosol"/>
    <property type="evidence" value="ECO:0007669"/>
    <property type="project" value="TreeGrafter"/>
</dbReference>
<feature type="domain" description="Stalled ribosome sensor GCN1-like N-terminal" evidence="3">
    <location>
        <begin position="169"/>
        <end position="302"/>
    </location>
</feature>
<gene>
    <name evidence="4" type="ORF">HHK36_022438</name>
</gene>
<reference evidence="4 5" key="1">
    <citation type="submission" date="2020-04" db="EMBL/GenBank/DDBJ databases">
        <title>Plant Genome Project.</title>
        <authorList>
            <person name="Zhang R.-G."/>
        </authorList>
    </citation>
    <scope>NUCLEOTIDE SEQUENCE [LARGE SCALE GENOMIC DNA]</scope>
    <source>
        <strain evidence="4">YNK0</strain>
        <tissue evidence="4">Leaf</tissue>
    </source>
</reference>
<proteinExistence type="inferred from homology"/>
<comment type="caution">
    <text evidence="4">The sequence shown here is derived from an EMBL/GenBank/DDBJ whole genome shotgun (WGS) entry which is preliminary data.</text>
</comment>
<sequence length="638" mass="70699">MSVQLAFLLVDIVFKTLPIYDDRASRKAVDDIIAKALGEAAFVKSFSATLVQAMEKQLKFQSHIGCYKLLNWSCLLLTRSQFTSVSKNALWRVATSQASLLHIVLQGSFRMRRACKRTFIHLFSHSPDLYKIYVEELKDSRIPYKDSAKLIWLLLDFSSTVPSLFEQCKPIFLEIYVKAVLNAREKPSKGLSEAFCPLFLHMMHEEFKNVVVPSSVKMLKRNPEIVFESVGVLLKSVNLDLSNYAVEILSVVSPQARHADEGRRLGALAIIGCLSQKSSDPDALQAMFNAVKAVIGGSEGRLAFPYQRIGMINALQELSNSPDGKSLSSLSPTICSFLLSCYKEDGNEEVKLAILSAIASWAARSAEAVQPDVVSFLASGLKEKEVLRRGHLRCLRAICKNADVLIRVSSLLGPLVQLVKTGFTKATQRLDGIYALLTVVKIAAVDIKAEEIIAKERIWLLISQNEPSVISLSLASKLSSEDCVACVDLLEVLFVEHLLRVLETFPVRLLLQLLLFLMCHPIWGTRRVAYDATKKIISSAPQLSGELLLEYMNLLSLVGDKKYLQNTSDTENSVDAHVPFLPSVEVLVKALLVISLPSLAAGPNACRRLIFCSHHPCIISTANRDAVWRVICSSIKIL</sequence>